<sequence>MNFDVLLERLAADDSTAEQALVAAGAAAVDTVLQTLCDESSPVPWYRLTTVLQQIGEASFAPLVTALAAAPTAEVARRCGAAFADLDVPDKAIYRSALRHHSPAVRAAAANALQRLKARAEPFLPDLIGLFEDPASDVRQRAVWACEAIGAAAIPALRAVRRAPGRRRRTALTALATIGGWDALDATDQHAVTRLIEVKAAGETPVPVHLCGSWYAIPTSDQSAVLDTFGLTGARPVTMRLGAAAWNNDHHNWSLGEHGSCSRMYVTPALNGWTLIFGTLPAVAHLRGEVAIRDTVRAHCAELSSRFGVAHWYGASCGDGWTAWCLAEDGTVIDHYDIVESEPPDDEDDQSEPDESVIRYYDDFVPRTARPGVLHEQLSIDGFGVSAADRSQWARRRYNIPDHAHATDVATWLSVNPGTLGPDCTVTGRAILALTSCGANQPSTPGALAI</sequence>
<dbReference type="InterPro" id="IPR016024">
    <property type="entry name" value="ARM-type_fold"/>
</dbReference>
<dbReference type="Proteomes" id="UP001595867">
    <property type="component" value="Unassembled WGS sequence"/>
</dbReference>
<dbReference type="RefSeq" id="WP_378064634.1">
    <property type="nucleotide sequence ID" value="NZ_JBHSBL010000002.1"/>
</dbReference>
<dbReference type="InterPro" id="IPR011989">
    <property type="entry name" value="ARM-like"/>
</dbReference>
<evidence type="ECO:0000313" key="2">
    <source>
        <dbReference type="Proteomes" id="UP001595867"/>
    </source>
</evidence>
<accession>A0ABV8IHX9</accession>
<dbReference type="InterPro" id="IPR004155">
    <property type="entry name" value="PBS_lyase_HEAT"/>
</dbReference>
<reference evidence="2" key="1">
    <citation type="journal article" date="2019" name="Int. J. Syst. Evol. Microbiol.">
        <title>The Global Catalogue of Microorganisms (GCM) 10K type strain sequencing project: providing services to taxonomists for standard genome sequencing and annotation.</title>
        <authorList>
            <consortium name="The Broad Institute Genomics Platform"/>
            <consortium name="The Broad Institute Genome Sequencing Center for Infectious Disease"/>
            <person name="Wu L."/>
            <person name="Ma J."/>
        </authorList>
    </citation>
    <scope>NUCLEOTIDE SEQUENCE [LARGE SCALE GENOMIC DNA]</scope>
    <source>
        <strain evidence="2">TBRC 5832</strain>
    </source>
</reference>
<dbReference type="Gene3D" id="1.25.10.10">
    <property type="entry name" value="Leucine-rich Repeat Variant"/>
    <property type="match status" value="1"/>
</dbReference>
<dbReference type="Pfam" id="PF13646">
    <property type="entry name" value="HEAT_2"/>
    <property type="match status" value="1"/>
</dbReference>
<gene>
    <name evidence="1" type="ORF">ACFO0C_01570</name>
</gene>
<keyword evidence="2" id="KW-1185">Reference proteome</keyword>
<comment type="caution">
    <text evidence="1">The sequence shown here is derived from an EMBL/GenBank/DDBJ whole genome shotgun (WGS) entry which is preliminary data.</text>
</comment>
<dbReference type="SMART" id="SM00567">
    <property type="entry name" value="EZ_HEAT"/>
    <property type="match status" value="2"/>
</dbReference>
<protein>
    <submittedName>
        <fullName evidence="1">HEAT repeat domain-containing protein</fullName>
    </submittedName>
</protein>
<proteinExistence type="predicted"/>
<name>A0ABV8IHX9_9ACTN</name>
<dbReference type="SUPFAM" id="SSF48371">
    <property type="entry name" value="ARM repeat"/>
    <property type="match status" value="1"/>
</dbReference>
<evidence type="ECO:0000313" key="1">
    <source>
        <dbReference type="EMBL" id="MFC4063602.1"/>
    </source>
</evidence>
<dbReference type="EMBL" id="JBHSBL010000002">
    <property type="protein sequence ID" value="MFC4063602.1"/>
    <property type="molecule type" value="Genomic_DNA"/>
</dbReference>
<organism evidence="1 2">
    <name type="scientific">Actinoplanes subglobosus</name>
    <dbReference type="NCBI Taxonomy" id="1547892"/>
    <lineage>
        <taxon>Bacteria</taxon>
        <taxon>Bacillati</taxon>
        <taxon>Actinomycetota</taxon>
        <taxon>Actinomycetes</taxon>
        <taxon>Micromonosporales</taxon>
        <taxon>Micromonosporaceae</taxon>
        <taxon>Actinoplanes</taxon>
    </lineage>
</organism>